<gene>
    <name evidence="2" type="ORF">AMAG_17890</name>
</gene>
<feature type="compositionally biased region" description="Low complexity" evidence="1">
    <location>
        <begin position="214"/>
        <end position="239"/>
    </location>
</feature>
<accession>A0A0L0S1I1</accession>
<feature type="region of interest" description="Disordered" evidence="1">
    <location>
        <begin position="409"/>
        <end position="437"/>
    </location>
</feature>
<organism evidence="2 3">
    <name type="scientific">Allomyces macrogynus (strain ATCC 38327)</name>
    <name type="common">Allomyces javanicus var. macrogynus</name>
    <dbReference type="NCBI Taxonomy" id="578462"/>
    <lineage>
        <taxon>Eukaryota</taxon>
        <taxon>Fungi</taxon>
        <taxon>Fungi incertae sedis</taxon>
        <taxon>Blastocladiomycota</taxon>
        <taxon>Blastocladiomycetes</taxon>
        <taxon>Blastocladiales</taxon>
        <taxon>Blastocladiaceae</taxon>
        <taxon>Allomyces</taxon>
    </lineage>
</organism>
<feature type="compositionally biased region" description="Pro residues" evidence="1">
    <location>
        <begin position="97"/>
        <end position="111"/>
    </location>
</feature>
<dbReference type="AlphaFoldDB" id="A0A0L0S1I1"/>
<evidence type="ECO:0000313" key="3">
    <source>
        <dbReference type="Proteomes" id="UP000054350"/>
    </source>
</evidence>
<feature type="region of interest" description="Disordered" evidence="1">
    <location>
        <begin position="90"/>
        <end position="313"/>
    </location>
</feature>
<feature type="compositionally biased region" description="Basic and acidic residues" evidence="1">
    <location>
        <begin position="202"/>
        <end position="213"/>
    </location>
</feature>
<dbReference type="EMBL" id="GG745330">
    <property type="protein sequence ID" value="KNE56265.1"/>
    <property type="molecule type" value="Genomic_DNA"/>
</dbReference>
<feature type="region of interest" description="Disordered" evidence="1">
    <location>
        <begin position="1"/>
        <end position="66"/>
    </location>
</feature>
<protein>
    <submittedName>
        <fullName evidence="2">Uncharacterized protein</fullName>
    </submittedName>
</protein>
<feature type="compositionally biased region" description="Low complexity" evidence="1">
    <location>
        <begin position="291"/>
        <end position="303"/>
    </location>
</feature>
<feature type="compositionally biased region" description="Polar residues" evidence="1">
    <location>
        <begin position="425"/>
        <end position="437"/>
    </location>
</feature>
<dbReference type="Proteomes" id="UP000054350">
    <property type="component" value="Unassembled WGS sequence"/>
</dbReference>
<name>A0A0L0S1I1_ALLM3</name>
<reference evidence="2 3" key="1">
    <citation type="submission" date="2009-11" db="EMBL/GenBank/DDBJ databases">
        <title>Annotation of Allomyces macrogynus ATCC 38327.</title>
        <authorList>
            <consortium name="The Broad Institute Genome Sequencing Platform"/>
            <person name="Russ C."/>
            <person name="Cuomo C."/>
            <person name="Burger G."/>
            <person name="Gray M.W."/>
            <person name="Holland P.W.H."/>
            <person name="King N."/>
            <person name="Lang F.B.F."/>
            <person name="Roger A.J."/>
            <person name="Ruiz-Trillo I."/>
            <person name="Young S.K."/>
            <person name="Zeng Q."/>
            <person name="Gargeya S."/>
            <person name="Fitzgerald M."/>
            <person name="Haas B."/>
            <person name="Abouelleil A."/>
            <person name="Alvarado L."/>
            <person name="Arachchi H.M."/>
            <person name="Berlin A."/>
            <person name="Chapman S.B."/>
            <person name="Gearin G."/>
            <person name="Goldberg J."/>
            <person name="Griggs A."/>
            <person name="Gujja S."/>
            <person name="Hansen M."/>
            <person name="Heiman D."/>
            <person name="Howarth C."/>
            <person name="Larimer J."/>
            <person name="Lui A."/>
            <person name="MacDonald P.J.P."/>
            <person name="McCowen C."/>
            <person name="Montmayeur A."/>
            <person name="Murphy C."/>
            <person name="Neiman D."/>
            <person name="Pearson M."/>
            <person name="Priest M."/>
            <person name="Roberts A."/>
            <person name="Saif S."/>
            <person name="Shea T."/>
            <person name="Sisk P."/>
            <person name="Stolte C."/>
            <person name="Sykes S."/>
            <person name="Wortman J."/>
            <person name="Nusbaum C."/>
            <person name="Birren B."/>
        </authorList>
    </citation>
    <scope>NUCLEOTIDE SEQUENCE [LARGE SCALE GENOMIC DNA]</scope>
    <source>
        <strain evidence="2 3">ATCC 38327</strain>
    </source>
</reference>
<proteinExistence type="predicted"/>
<sequence>MVPSSAPSAAARQQAAPDPLSSASPAPSLPSYSDASAPTSTTSSSPPDSLSPILSSPPASPAPHRALHASPASMMLTGLFADGFFLPDDYGADPPADALPPPPAADPPDAPVDPLLHRSRKASLSGAWADMPGGPMSASSGSSSALASSAPRKRKFSNLSPANHHWNDARHAGGPSPGGTLTSSHVLAGLRMRRPSVLAALARERERARERDLAATMDPPTTASSSASTNSTATDGTDAGPTFAMPDPKSFFASIFEDSEPDSDPDEHGNDHRGSPLTSPPLTQSAQLSWPASGPFSGSGSATPPRPRAPDRPWTAAVHRALADLPRIDPASPLPPSLPPIILTLVEGVPVFLCVLSLPANSESSDSLDLDPARTLSASALKSPPLAPTSTGSAMAAAAANAWWLNRPPKEARHGRPKSPRLAGTTGNAGSSSPNMTASPAVFMLAATGANPSSCYGAPTSRST</sequence>
<evidence type="ECO:0000256" key="1">
    <source>
        <dbReference type="SAM" id="MobiDB-lite"/>
    </source>
</evidence>
<dbReference type="VEuPathDB" id="FungiDB:AMAG_17890"/>
<feature type="compositionally biased region" description="Low complexity" evidence="1">
    <location>
        <begin position="137"/>
        <end position="150"/>
    </location>
</feature>
<reference evidence="3" key="2">
    <citation type="submission" date="2009-11" db="EMBL/GenBank/DDBJ databases">
        <title>The Genome Sequence of Allomyces macrogynus strain ATCC 38327.</title>
        <authorList>
            <consortium name="The Broad Institute Genome Sequencing Platform"/>
            <person name="Russ C."/>
            <person name="Cuomo C."/>
            <person name="Shea T."/>
            <person name="Young S.K."/>
            <person name="Zeng Q."/>
            <person name="Koehrsen M."/>
            <person name="Haas B."/>
            <person name="Borodovsky M."/>
            <person name="Guigo R."/>
            <person name="Alvarado L."/>
            <person name="Berlin A."/>
            <person name="Borenstein D."/>
            <person name="Chen Z."/>
            <person name="Engels R."/>
            <person name="Freedman E."/>
            <person name="Gellesch M."/>
            <person name="Goldberg J."/>
            <person name="Griggs A."/>
            <person name="Gujja S."/>
            <person name="Heiman D."/>
            <person name="Hepburn T."/>
            <person name="Howarth C."/>
            <person name="Jen D."/>
            <person name="Larson L."/>
            <person name="Lewis B."/>
            <person name="Mehta T."/>
            <person name="Park D."/>
            <person name="Pearson M."/>
            <person name="Roberts A."/>
            <person name="Saif S."/>
            <person name="Shenoy N."/>
            <person name="Sisk P."/>
            <person name="Stolte C."/>
            <person name="Sykes S."/>
            <person name="Walk T."/>
            <person name="White J."/>
            <person name="Yandava C."/>
            <person name="Burger G."/>
            <person name="Gray M.W."/>
            <person name="Holland P.W.H."/>
            <person name="King N."/>
            <person name="Lang F.B.F."/>
            <person name="Roger A.J."/>
            <person name="Ruiz-Trillo I."/>
            <person name="Lander E."/>
            <person name="Nusbaum C."/>
        </authorList>
    </citation>
    <scope>NUCLEOTIDE SEQUENCE [LARGE SCALE GENOMIC DNA]</scope>
    <source>
        <strain evidence="3">ATCC 38327</strain>
    </source>
</reference>
<evidence type="ECO:0000313" key="2">
    <source>
        <dbReference type="EMBL" id="KNE56265.1"/>
    </source>
</evidence>
<feature type="compositionally biased region" description="Polar residues" evidence="1">
    <location>
        <begin position="276"/>
        <end position="290"/>
    </location>
</feature>
<keyword evidence="3" id="KW-1185">Reference proteome</keyword>